<dbReference type="GO" id="GO:0006412">
    <property type="term" value="P:translation"/>
    <property type="evidence" value="ECO:0007669"/>
    <property type="project" value="UniProtKB-UniRule"/>
</dbReference>
<feature type="domain" description="Large ribosomal subunit protein bL25 beta" evidence="7">
    <location>
        <begin position="104"/>
        <end position="188"/>
    </location>
</feature>
<dbReference type="Gene3D" id="2.40.240.10">
    <property type="entry name" value="Ribosomal Protein L25, Chain P"/>
    <property type="match status" value="1"/>
</dbReference>
<dbReference type="EMBL" id="LWQU01000185">
    <property type="protein sequence ID" value="OAN45403.1"/>
    <property type="molecule type" value="Genomic_DNA"/>
</dbReference>
<dbReference type="InterPro" id="IPR020930">
    <property type="entry name" value="Ribosomal_uL5_bac-type"/>
</dbReference>
<evidence type="ECO:0000313" key="8">
    <source>
        <dbReference type="EMBL" id="OAN45403.1"/>
    </source>
</evidence>
<protein>
    <recommendedName>
        <fullName evidence="5">Large ribosomal subunit protein bL25</fullName>
    </recommendedName>
    <alternativeName>
        <fullName evidence="5">General stress protein CTC</fullName>
    </alternativeName>
</protein>
<comment type="subunit">
    <text evidence="5">Part of the 50S ribosomal subunit; part of the 5S rRNA/L5/L18/L25 subcomplex. Contacts the 5S rRNA. Binds to the 5S rRNA independently of L5 and L18.</text>
</comment>
<dbReference type="GO" id="GO:0003735">
    <property type="term" value="F:structural constituent of ribosome"/>
    <property type="evidence" value="ECO:0007669"/>
    <property type="project" value="InterPro"/>
</dbReference>
<comment type="function">
    <text evidence="5">This is one of the proteins that binds to the 5S RNA in the ribosome where it forms part of the central protuberance.</text>
</comment>
<evidence type="ECO:0000259" key="6">
    <source>
        <dbReference type="Pfam" id="PF01386"/>
    </source>
</evidence>
<dbReference type="Pfam" id="PF14693">
    <property type="entry name" value="Ribosomal_TL5_C"/>
    <property type="match status" value="1"/>
</dbReference>
<dbReference type="GO" id="GO:0022625">
    <property type="term" value="C:cytosolic large ribosomal subunit"/>
    <property type="evidence" value="ECO:0007669"/>
    <property type="project" value="TreeGrafter"/>
</dbReference>
<dbReference type="InterPro" id="IPR011035">
    <property type="entry name" value="Ribosomal_bL25/Gln-tRNA_synth"/>
</dbReference>
<keyword evidence="2 5" id="KW-0694">RNA-binding</keyword>
<evidence type="ECO:0000256" key="4">
    <source>
        <dbReference type="ARBA" id="ARBA00023274"/>
    </source>
</evidence>
<keyword evidence="9" id="KW-1185">Reference proteome</keyword>
<accession>A0A178MA43</accession>
<dbReference type="HAMAP" id="MF_01334">
    <property type="entry name" value="Ribosomal_bL25_CTC"/>
    <property type="match status" value="1"/>
</dbReference>
<evidence type="ECO:0000256" key="1">
    <source>
        <dbReference type="ARBA" id="ARBA00022730"/>
    </source>
</evidence>
<dbReference type="InterPro" id="IPR020056">
    <property type="entry name" value="Rbsml_bL25/Gln-tRNA_synth_N"/>
</dbReference>
<organism evidence="8 9">
    <name type="scientific">Magnetospirillum moscoviense</name>
    <dbReference type="NCBI Taxonomy" id="1437059"/>
    <lineage>
        <taxon>Bacteria</taxon>
        <taxon>Pseudomonadati</taxon>
        <taxon>Pseudomonadota</taxon>
        <taxon>Alphaproteobacteria</taxon>
        <taxon>Rhodospirillales</taxon>
        <taxon>Rhodospirillaceae</taxon>
        <taxon>Magnetospirillum</taxon>
    </lineage>
</organism>
<keyword evidence="4 5" id="KW-0687">Ribonucleoprotein</keyword>
<dbReference type="Proteomes" id="UP000078543">
    <property type="component" value="Unassembled WGS sequence"/>
</dbReference>
<proteinExistence type="inferred from homology"/>
<dbReference type="GO" id="GO:0008097">
    <property type="term" value="F:5S rRNA binding"/>
    <property type="evidence" value="ECO:0007669"/>
    <property type="project" value="InterPro"/>
</dbReference>
<dbReference type="NCBIfam" id="TIGR00731">
    <property type="entry name" value="bL25_bact_ctc"/>
    <property type="match status" value="1"/>
</dbReference>
<feature type="domain" description="Large ribosomal subunit protein bL25 L25" evidence="6">
    <location>
        <begin position="7"/>
        <end position="95"/>
    </location>
</feature>
<evidence type="ECO:0000256" key="2">
    <source>
        <dbReference type="ARBA" id="ARBA00022884"/>
    </source>
</evidence>
<dbReference type="STRING" id="1437059.A6A05_04225"/>
<dbReference type="OrthoDB" id="9806411at2"/>
<dbReference type="CDD" id="cd00495">
    <property type="entry name" value="Ribosomal_L25_TL5_CTC"/>
    <property type="match status" value="1"/>
</dbReference>
<evidence type="ECO:0000256" key="3">
    <source>
        <dbReference type="ARBA" id="ARBA00022980"/>
    </source>
</evidence>
<reference evidence="8 9" key="1">
    <citation type="submission" date="2016-04" db="EMBL/GenBank/DDBJ databases">
        <title>Draft genome sequence of freshwater magnetotactic bacteria Magnetospirillum marisnigri SP-1 and Magnetospirillum moscoviense BB-1.</title>
        <authorList>
            <person name="Koziaeva V."/>
            <person name="Dziuba M.V."/>
            <person name="Ivanov T.M."/>
            <person name="Kuznetsov B."/>
            <person name="Grouzdev D.S."/>
        </authorList>
    </citation>
    <scope>NUCLEOTIDE SEQUENCE [LARGE SCALE GENOMIC DNA]</scope>
    <source>
        <strain evidence="8 9">BB-1</strain>
    </source>
</reference>
<evidence type="ECO:0000313" key="9">
    <source>
        <dbReference type="Proteomes" id="UP000078543"/>
    </source>
</evidence>
<dbReference type="RefSeq" id="WP_068504217.1">
    <property type="nucleotide sequence ID" value="NZ_LWQU01000185.1"/>
</dbReference>
<comment type="similarity">
    <text evidence="5">Belongs to the bacterial ribosomal protein bL25 family. CTC subfamily.</text>
</comment>
<dbReference type="PANTHER" id="PTHR33284:SF1">
    <property type="entry name" value="RIBOSOMAL PROTEIN L25_GLN-TRNA SYNTHETASE, ANTI-CODON-BINDING DOMAIN-CONTAINING PROTEIN"/>
    <property type="match status" value="1"/>
</dbReference>
<dbReference type="InterPro" id="IPR037121">
    <property type="entry name" value="Ribosomal_bL25_C"/>
</dbReference>
<name>A0A178MA43_9PROT</name>
<dbReference type="SUPFAM" id="SSF50715">
    <property type="entry name" value="Ribosomal protein L25-like"/>
    <property type="match status" value="1"/>
</dbReference>
<dbReference type="NCBIfam" id="NF004128">
    <property type="entry name" value="PRK05618.1-2"/>
    <property type="match status" value="1"/>
</dbReference>
<dbReference type="Gene3D" id="2.170.120.20">
    <property type="entry name" value="Ribosomal protein L25, beta domain"/>
    <property type="match status" value="1"/>
</dbReference>
<dbReference type="InterPro" id="IPR001021">
    <property type="entry name" value="Ribosomal_bL25_long"/>
</dbReference>
<comment type="caution">
    <text evidence="8">The sequence shown here is derived from an EMBL/GenBank/DDBJ whole genome shotgun (WGS) entry which is preliminary data.</text>
</comment>
<sequence>MTEISAIAAELRDRAGKGAARATRREGKVPGVIYGAKQTPICIAIDPRVIWAELHKPGFKTRLFDVDLGAGGKHRCLARDVQFHPVNDQPIHIDLMRVSADAVVHVKVPVHVANADKSPGVKRGGVVTIELHEVEVTCAPDVIPAEIVIDLAGLDIGASVHVNQLNLPAGVTPYHVGAAATVVTIAPPTVQRADAGEAPAAG</sequence>
<gene>
    <name evidence="5" type="primary">rplY</name>
    <name evidence="5" type="synonym">ctc</name>
    <name evidence="8" type="ORF">A6A05_04225</name>
</gene>
<evidence type="ECO:0000256" key="5">
    <source>
        <dbReference type="HAMAP-Rule" id="MF_01334"/>
    </source>
</evidence>
<dbReference type="InterPro" id="IPR029751">
    <property type="entry name" value="Ribosomal_L25_dom"/>
</dbReference>
<dbReference type="AlphaFoldDB" id="A0A178MA43"/>
<dbReference type="InterPro" id="IPR020057">
    <property type="entry name" value="Ribosomal_bL25_b-dom"/>
</dbReference>
<keyword evidence="1 5" id="KW-0699">rRNA-binding</keyword>
<dbReference type="Pfam" id="PF01386">
    <property type="entry name" value="Ribosomal_L25p"/>
    <property type="match status" value="1"/>
</dbReference>
<dbReference type="PANTHER" id="PTHR33284">
    <property type="entry name" value="RIBOSOMAL PROTEIN L25/GLN-TRNA SYNTHETASE, ANTI-CODON-BINDING DOMAIN-CONTAINING PROTEIN"/>
    <property type="match status" value="1"/>
</dbReference>
<keyword evidence="3 5" id="KW-0689">Ribosomal protein</keyword>
<evidence type="ECO:0000259" key="7">
    <source>
        <dbReference type="Pfam" id="PF14693"/>
    </source>
</evidence>